<dbReference type="SUPFAM" id="SSF51905">
    <property type="entry name" value="FAD/NAD(P)-binding domain"/>
    <property type="match status" value="1"/>
</dbReference>
<name>A0ABT2ELV2_9BACT</name>
<dbReference type="PRINTS" id="PR00469">
    <property type="entry name" value="PNDRDTASEII"/>
</dbReference>
<dbReference type="InterPro" id="IPR008255">
    <property type="entry name" value="Pyr_nucl-diS_OxRdtase_2_AS"/>
</dbReference>
<comment type="caution">
    <text evidence="9">The sequence shown here is derived from an EMBL/GenBank/DDBJ whole genome shotgun (WGS) entry which is preliminary data.</text>
</comment>
<evidence type="ECO:0000256" key="7">
    <source>
        <dbReference type="RuleBase" id="RU003881"/>
    </source>
</evidence>
<comment type="cofactor">
    <cofactor evidence="7">
        <name>FAD</name>
        <dbReference type="ChEBI" id="CHEBI:57692"/>
    </cofactor>
    <text evidence="7">Binds 1 FAD per subunit.</text>
</comment>
<evidence type="ECO:0000256" key="6">
    <source>
        <dbReference type="RuleBase" id="RU003880"/>
    </source>
</evidence>
<dbReference type="InterPro" id="IPR005982">
    <property type="entry name" value="Thioredox_Rdtase"/>
</dbReference>
<keyword evidence="4" id="KW-1015">Disulfide bond</keyword>
<dbReference type="EC" id="1.8.1.9" evidence="6"/>
<accession>A0ABT2ELV2</accession>
<comment type="subunit">
    <text evidence="6">Homodimer.</text>
</comment>
<evidence type="ECO:0000256" key="3">
    <source>
        <dbReference type="ARBA" id="ARBA00023002"/>
    </source>
</evidence>
<organism evidence="9 10">
    <name type="scientific">Candidatus Fervidibacter sacchari</name>
    <dbReference type="NCBI Taxonomy" id="1448929"/>
    <lineage>
        <taxon>Bacteria</taxon>
        <taxon>Candidatus Fervidibacterota</taxon>
        <taxon>Candidatus Fervidibacter</taxon>
    </lineage>
</organism>
<dbReference type="Pfam" id="PF07992">
    <property type="entry name" value="Pyr_redox_2"/>
    <property type="match status" value="1"/>
</dbReference>
<keyword evidence="2 6" id="KW-0274">FAD</keyword>
<dbReference type="PANTHER" id="PTHR48105">
    <property type="entry name" value="THIOREDOXIN REDUCTASE 1-RELATED-RELATED"/>
    <property type="match status" value="1"/>
</dbReference>
<evidence type="ECO:0000259" key="8">
    <source>
        <dbReference type="Pfam" id="PF07992"/>
    </source>
</evidence>
<reference evidence="9 10" key="1">
    <citation type="submission" date="2022-08" db="EMBL/GenBank/DDBJ databases">
        <title>Bacterial and archaeal communities from various locations to study Microbial Dark Matter (Phase II).</title>
        <authorList>
            <person name="Stepanauskas R."/>
        </authorList>
    </citation>
    <scope>NUCLEOTIDE SEQUENCE [LARGE SCALE GENOMIC DNA]</scope>
    <source>
        <strain evidence="9 10">PD1</strain>
    </source>
</reference>
<proteinExistence type="inferred from homology"/>
<evidence type="ECO:0000256" key="1">
    <source>
        <dbReference type="ARBA" id="ARBA00022630"/>
    </source>
</evidence>
<keyword evidence="5 6" id="KW-0676">Redox-active center</keyword>
<protein>
    <recommendedName>
        <fullName evidence="6">Thioredoxin reductase</fullName>
        <ecNumber evidence="6">1.8.1.9</ecNumber>
    </recommendedName>
</protein>
<evidence type="ECO:0000313" key="10">
    <source>
        <dbReference type="Proteomes" id="UP001204798"/>
    </source>
</evidence>
<keyword evidence="7" id="KW-0521">NADP</keyword>
<dbReference type="GO" id="GO:0004791">
    <property type="term" value="F:thioredoxin-disulfide reductase (NADPH) activity"/>
    <property type="evidence" value="ECO:0007669"/>
    <property type="project" value="UniProtKB-EC"/>
</dbReference>
<dbReference type="RefSeq" id="WP_259094647.1">
    <property type="nucleotide sequence ID" value="NZ_CP130454.1"/>
</dbReference>
<evidence type="ECO:0000256" key="5">
    <source>
        <dbReference type="ARBA" id="ARBA00023284"/>
    </source>
</evidence>
<keyword evidence="3 6" id="KW-0560">Oxidoreductase</keyword>
<dbReference type="PRINTS" id="PR00368">
    <property type="entry name" value="FADPNR"/>
</dbReference>
<sequence length="324" mass="35069">MAESVEKVVIIGSGPAGLTAAIYTARAALNPVVIAGAAAGGQLMTTTEVENFPGFPEGILGPELMQNMMEQAQKFGARLIYEDAVKVDLKQHPFVVETSAGNVFQCLALIVATGASPRRLGLESEAKFFGRGVSTCATCDGWFFREKVVGVVGGGDSAMEEALYLTHHASKVYVIHRRDRLRASKILQQRAFSNPKIEFIWNSVVTEILGDEKVTGVRLKNVKTGEESVLPLDGVFLAIGHEPNTQLFKGQLMLDEQGYIVVDKFQRTSVPGVFAAGDCHDHTFRQAVTAAGFGCAAAIMAERWLGELEQKGYEAIKAEFVFKP</sequence>
<dbReference type="InterPro" id="IPR050097">
    <property type="entry name" value="Ferredoxin-NADP_redctase_2"/>
</dbReference>
<dbReference type="InterPro" id="IPR023753">
    <property type="entry name" value="FAD/NAD-binding_dom"/>
</dbReference>
<evidence type="ECO:0000313" key="9">
    <source>
        <dbReference type="EMBL" id="MCS3918654.1"/>
    </source>
</evidence>
<dbReference type="Gene3D" id="3.50.50.60">
    <property type="entry name" value="FAD/NAD(P)-binding domain"/>
    <property type="match status" value="2"/>
</dbReference>
<dbReference type="Proteomes" id="UP001204798">
    <property type="component" value="Unassembled WGS sequence"/>
</dbReference>
<dbReference type="PROSITE" id="PS00573">
    <property type="entry name" value="PYRIDINE_REDOX_2"/>
    <property type="match status" value="1"/>
</dbReference>
<comment type="catalytic activity">
    <reaction evidence="6">
        <text>[thioredoxin]-dithiol + NADP(+) = [thioredoxin]-disulfide + NADPH + H(+)</text>
        <dbReference type="Rhea" id="RHEA:20345"/>
        <dbReference type="Rhea" id="RHEA-COMP:10698"/>
        <dbReference type="Rhea" id="RHEA-COMP:10700"/>
        <dbReference type="ChEBI" id="CHEBI:15378"/>
        <dbReference type="ChEBI" id="CHEBI:29950"/>
        <dbReference type="ChEBI" id="CHEBI:50058"/>
        <dbReference type="ChEBI" id="CHEBI:57783"/>
        <dbReference type="ChEBI" id="CHEBI:58349"/>
        <dbReference type="EC" id="1.8.1.9"/>
    </reaction>
</comment>
<dbReference type="NCBIfam" id="TIGR01292">
    <property type="entry name" value="TRX_reduct"/>
    <property type="match status" value="1"/>
</dbReference>
<gene>
    <name evidence="9" type="ORF">M2350_001054</name>
</gene>
<keyword evidence="10" id="KW-1185">Reference proteome</keyword>
<dbReference type="InterPro" id="IPR036188">
    <property type="entry name" value="FAD/NAD-bd_sf"/>
</dbReference>
<evidence type="ECO:0000256" key="2">
    <source>
        <dbReference type="ARBA" id="ARBA00022827"/>
    </source>
</evidence>
<keyword evidence="1 6" id="KW-0285">Flavoprotein</keyword>
<comment type="similarity">
    <text evidence="6">Belongs to the class-II pyridine nucleotide-disulfide oxidoreductase family.</text>
</comment>
<evidence type="ECO:0000256" key="4">
    <source>
        <dbReference type="ARBA" id="ARBA00023157"/>
    </source>
</evidence>
<feature type="domain" description="FAD/NAD(P)-binding" evidence="8">
    <location>
        <begin position="7"/>
        <end position="291"/>
    </location>
</feature>
<dbReference type="EMBL" id="JANUCP010000002">
    <property type="protein sequence ID" value="MCS3918654.1"/>
    <property type="molecule type" value="Genomic_DNA"/>
</dbReference>